<gene>
    <name evidence="2" type="ORF">EWH70_25330</name>
</gene>
<comment type="caution">
    <text evidence="2">The sequence shown here is derived from an EMBL/GenBank/DDBJ whole genome shotgun (WGS) entry which is preliminary data.</text>
</comment>
<dbReference type="OrthoDB" id="3618043at2"/>
<dbReference type="EMBL" id="SFCC01000013">
    <property type="protein sequence ID" value="RZQ61201.1"/>
    <property type="molecule type" value="Genomic_DNA"/>
</dbReference>
<dbReference type="Proteomes" id="UP000292003">
    <property type="component" value="Unassembled WGS sequence"/>
</dbReference>
<evidence type="ECO:0000313" key="2">
    <source>
        <dbReference type="EMBL" id="RZQ61201.1"/>
    </source>
</evidence>
<keyword evidence="3" id="KW-1185">Reference proteome</keyword>
<reference evidence="2 3" key="1">
    <citation type="submission" date="2019-02" db="EMBL/GenBank/DDBJ databases">
        <title>Draft genome sequence of Amycolatopsis sp. 8-3EHSu isolated from roots of Suaeda maritima.</title>
        <authorList>
            <person name="Duangmal K."/>
            <person name="Chantavorakit T."/>
        </authorList>
    </citation>
    <scope>NUCLEOTIDE SEQUENCE [LARGE SCALE GENOMIC DNA]</scope>
    <source>
        <strain evidence="2 3">8-3EHSu</strain>
    </source>
</reference>
<dbReference type="RefSeq" id="WP_130478015.1">
    <property type="nucleotide sequence ID" value="NZ_SFCC01000013.1"/>
</dbReference>
<name>A0A4Q7J1C7_9PSEU</name>
<evidence type="ECO:0000313" key="3">
    <source>
        <dbReference type="Proteomes" id="UP000292003"/>
    </source>
</evidence>
<dbReference type="AlphaFoldDB" id="A0A4Q7J1C7"/>
<feature type="compositionally biased region" description="Low complexity" evidence="1">
    <location>
        <begin position="162"/>
        <end position="174"/>
    </location>
</feature>
<accession>A0A4Q7J1C7</accession>
<feature type="region of interest" description="Disordered" evidence="1">
    <location>
        <begin position="162"/>
        <end position="183"/>
    </location>
</feature>
<evidence type="ECO:0000256" key="1">
    <source>
        <dbReference type="SAM" id="MobiDB-lite"/>
    </source>
</evidence>
<sequence>MLRISDPAALEAWLGERNGFEDGHLARAERSPGGAVTLVLENYLRFGPRPGDVSVVEVVRLVADEVTVEHVVTERRVTEPWVSDEFTVVTGAAHDARFWTDGASRALGTPVVWRILGGREPREAGASADGCFLQTLSRLPSTDHGVFCARWSGGRYTTLRRYGSPPSSAGSGRATVFSTRLTG</sequence>
<organism evidence="2 3">
    <name type="scientific">Amycolatopsis suaedae</name>
    <dbReference type="NCBI Taxonomy" id="2510978"/>
    <lineage>
        <taxon>Bacteria</taxon>
        <taxon>Bacillati</taxon>
        <taxon>Actinomycetota</taxon>
        <taxon>Actinomycetes</taxon>
        <taxon>Pseudonocardiales</taxon>
        <taxon>Pseudonocardiaceae</taxon>
        <taxon>Amycolatopsis</taxon>
    </lineage>
</organism>
<protein>
    <submittedName>
        <fullName evidence="2">Uncharacterized protein</fullName>
    </submittedName>
</protein>
<proteinExistence type="predicted"/>